<evidence type="ECO:0000313" key="2">
    <source>
        <dbReference type="Proteomes" id="UP000324222"/>
    </source>
</evidence>
<organism evidence="1 2">
    <name type="scientific">Portunus trituberculatus</name>
    <name type="common">Swimming crab</name>
    <name type="synonym">Neptunus trituberculatus</name>
    <dbReference type="NCBI Taxonomy" id="210409"/>
    <lineage>
        <taxon>Eukaryota</taxon>
        <taxon>Metazoa</taxon>
        <taxon>Ecdysozoa</taxon>
        <taxon>Arthropoda</taxon>
        <taxon>Crustacea</taxon>
        <taxon>Multicrustacea</taxon>
        <taxon>Malacostraca</taxon>
        <taxon>Eumalacostraca</taxon>
        <taxon>Eucarida</taxon>
        <taxon>Decapoda</taxon>
        <taxon>Pleocyemata</taxon>
        <taxon>Brachyura</taxon>
        <taxon>Eubrachyura</taxon>
        <taxon>Portunoidea</taxon>
        <taxon>Portunidae</taxon>
        <taxon>Portuninae</taxon>
        <taxon>Portunus</taxon>
    </lineage>
</organism>
<evidence type="ECO:0000313" key="1">
    <source>
        <dbReference type="EMBL" id="MPC27002.1"/>
    </source>
</evidence>
<keyword evidence="2" id="KW-1185">Reference proteome</keyword>
<reference evidence="1 2" key="1">
    <citation type="submission" date="2019-05" db="EMBL/GenBank/DDBJ databases">
        <title>Another draft genome of Portunus trituberculatus and its Hox gene families provides insights of decapod evolution.</title>
        <authorList>
            <person name="Jeong J.-H."/>
            <person name="Song I."/>
            <person name="Kim S."/>
            <person name="Choi T."/>
            <person name="Kim D."/>
            <person name="Ryu S."/>
            <person name="Kim W."/>
        </authorList>
    </citation>
    <scope>NUCLEOTIDE SEQUENCE [LARGE SCALE GENOMIC DNA]</scope>
    <source>
        <tissue evidence="1">Muscle</tissue>
    </source>
</reference>
<dbReference type="AlphaFoldDB" id="A0A5B7DZ25"/>
<dbReference type="Proteomes" id="UP000324222">
    <property type="component" value="Unassembled WGS sequence"/>
</dbReference>
<dbReference type="EMBL" id="VSRR010001680">
    <property type="protein sequence ID" value="MPC27002.1"/>
    <property type="molecule type" value="Genomic_DNA"/>
</dbReference>
<accession>A0A5B7DZ25</accession>
<proteinExistence type="predicted"/>
<name>A0A5B7DZ25_PORTR</name>
<protein>
    <submittedName>
        <fullName evidence="1">Uncharacterized protein</fullName>
    </submittedName>
</protein>
<gene>
    <name evidence="1" type="ORF">E2C01_020154</name>
</gene>
<comment type="caution">
    <text evidence="1">The sequence shown here is derived from an EMBL/GenBank/DDBJ whole genome shotgun (WGS) entry which is preliminary data.</text>
</comment>
<sequence length="106" mass="12304">MTGRLPFRILQLATPCSGQCSPPRYYHRQQSDIPLQPLPYWARSKPALYGAFCLLVDAVTRTPSEVARWVVVDGREGESGRLGISYRVRWFGYITCDHRRLFFRIK</sequence>